<feature type="transmembrane region" description="Helical" evidence="1">
    <location>
        <begin position="30"/>
        <end position="56"/>
    </location>
</feature>
<evidence type="ECO:0000313" key="2">
    <source>
        <dbReference type="EMBL" id="TNJ58677.1"/>
    </source>
</evidence>
<protein>
    <submittedName>
        <fullName evidence="2">Uncharacterized protein</fullName>
    </submittedName>
</protein>
<keyword evidence="3" id="KW-1185">Reference proteome</keyword>
<dbReference type="Proteomes" id="UP000307943">
    <property type="component" value="Unassembled WGS sequence"/>
</dbReference>
<reference evidence="2 3" key="1">
    <citation type="submission" date="2019-05" db="EMBL/GenBank/DDBJ databases">
        <title>We sequenced the genome of Paenibacillus hemerocallicola KCTC 33185 for further insight into its adaptation and study the phylogeny of Paenibacillus.</title>
        <authorList>
            <person name="Narsing Rao M.P."/>
        </authorList>
    </citation>
    <scope>NUCLEOTIDE SEQUENCE [LARGE SCALE GENOMIC DNA]</scope>
    <source>
        <strain evidence="2 3">KCTC 33185</strain>
    </source>
</reference>
<dbReference type="RefSeq" id="WP_139607503.1">
    <property type="nucleotide sequence ID" value="NZ_VDCQ01000098.1"/>
</dbReference>
<dbReference type="EMBL" id="VDCQ01000098">
    <property type="protein sequence ID" value="TNJ58677.1"/>
    <property type="molecule type" value="Genomic_DNA"/>
</dbReference>
<dbReference type="AlphaFoldDB" id="A0A5C4SX01"/>
<proteinExistence type="predicted"/>
<gene>
    <name evidence="2" type="ORF">FE784_37990</name>
</gene>
<name>A0A5C4SX01_9BACL</name>
<keyword evidence="1" id="KW-1133">Transmembrane helix</keyword>
<dbReference type="OrthoDB" id="2619264at2"/>
<sequence length="92" mass="10553">MKEWKSVAYMSLALGMLIYAVPRLEIGQGFSFPTVFGIVWIGFALLVVAAHLHRILGVDEETKKEMEKVRKYGKLQRQQWLNAKLGMLESKK</sequence>
<evidence type="ECO:0000256" key="1">
    <source>
        <dbReference type="SAM" id="Phobius"/>
    </source>
</evidence>
<accession>A0A5C4SX01</accession>
<comment type="caution">
    <text evidence="2">The sequence shown here is derived from an EMBL/GenBank/DDBJ whole genome shotgun (WGS) entry which is preliminary data.</text>
</comment>
<feature type="transmembrane region" description="Helical" evidence="1">
    <location>
        <begin position="7"/>
        <end position="24"/>
    </location>
</feature>
<keyword evidence="1" id="KW-0472">Membrane</keyword>
<keyword evidence="1" id="KW-0812">Transmembrane</keyword>
<evidence type="ECO:0000313" key="3">
    <source>
        <dbReference type="Proteomes" id="UP000307943"/>
    </source>
</evidence>
<organism evidence="2 3">
    <name type="scientific">Paenibacillus hemerocallicola</name>
    <dbReference type="NCBI Taxonomy" id="1172614"/>
    <lineage>
        <taxon>Bacteria</taxon>
        <taxon>Bacillati</taxon>
        <taxon>Bacillota</taxon>
        <taxon>Bacilli</taxon>
        <taxon>Bacillales</taxon>
        <taxon>Paenibacillaceae</taxon>
        <taxon>Paenibacillus</taxon>
    </lineage>
</organism>